<dbReference type="GO" id="GO:0009279">
    <property type="term" value="C:cell outer membrane"/>
    <property type="evidence" value="ECO:0007669"/>
    <property type="project" value="InterPro"/>
</dbReference>
<dbReference type="RefSeq" id="WP_341871498.1">
    <property type="nucleotide sequence ID" value="NZ_QAOG01000002.1"/>
</dbReference>
<evidence type="ECO:0000256" key="1">
    <source>
        <dbReference type="SAM" id="MobiDB-lite"/>
    </source>
</evidence>
<keyword evidence="2" id="KW-0732">Signal</keyword>
<evidence type="ECO:0000313" key="4">
    <source>
        <dbReference type="Proteomes" id="UP000244189"/>
    </source>
</evidence>
<dbReference type="AlphaFoldDB" id="A0A2T5GP58"/>
<dbReference type="Pfam" id="PF05275">
    <property type="entry name" value="CopB"/>
    <property type="match status" value="1"/>
</dbReference>
<feature type="chain" id="PRO_5015456928" evidence="2">
    <location>
        <begin position="20"/>
        <end position="396"/>
    </location>
</feature>
<dbReference type="InterPro" id="IPR007939">
    <property type="entry name" value="Cu-R_B_prcur"/>
</dbReference>
<feature type="compositionally biased region" description="Low complexity" evidence="1">
    <location>
        <begin position="65"/>
        <end position="78"/>
    </location>
</feature>
<dbReference type="GO" id="GO:0005507">
    <property type="term" value="F:copper ion binding"/>
    <property type="evidence" value="ECO:0007669"/>
    <property type="project" value="InterPro"/>
</dbReference>
<dbReference type="EMBL" id="QAOG01000002">
    <property type="protein sequence ID" value="PTQ61120.1"/>
    <property type="molecule type" value="Genomic_DNA"/>
</dbReference>
<reference evidence="3 4" key="1">
    <citation type="submission" date="2018-04" db="EMBL/GenBank/DDBJ databases">
        <title>Genomic Encyclopedia of Type Strains, Phase III (KMG-III): the genomes of soil and plant-associated and newly described type strains.</title>
        <authorList>
            <person name="Whitman W."/>
        </authorList>
    </citation>
    <scope>NUCLEOTIDE SEQUENCE [LARGE SCALE GENOMIC DNA]</scope>
    <source>
        <strain evidence="3 4">MA101b</strain>
    </source>
</reference>
<feature type="compositionally biased region" description="Basic residues" evidence="1">
    <location>
        <begin position="52"/>
        <end position="64"/>
    </location>
</feature>
<proteinExistence type="predicted"/>
<organism evidence="3 4">
    <name type="scientific">Sphingomonas aurantiaca</name>
    <dbReference type="NCBI Taxonomy" id="185949"/>
    <lineage>
        <taxon>Bacteria</taxon>
        <taxon>Pseudomonadati</taxon>
        <taxon>Pseudomonadota</taxon>
        <taxon>Alphaproteobacteria</taxon>
        <taxon>Sphingomonadales</taxon>
        <taxon>Sphingomonadaceae</taxon>
        <taxon>Sphingomonas</taxon>
    </lineage>
</organism>
<feature type="region of interest" description="Disordered" evidence="1">
    <location>
        <begin position="127"/>
        <end position="158"/>
    </location>
</feature>
<dbReference type="GO" id="GO:0006878">
    <property type="term" value="P:intracellular copper ion homeostasis"/>
    <property type="evidence" value="ECO:0007669"/>
    <property type="project" value="InterPro"/>
</dbReference>
<name>A0A2T5GP58_9SPHN</name>
<evidence type="ECO:0000256" key="2">
    <source>
        <dbReference type="SAM" id="SignalP"/>
    </source>
</evidence>
<comment type="caution">
    <text evidence="3">The sequence shown here is derived from an EMBL/GenBank/DDBJ whole genome shotgun (WGS) entry which is preliminary data.</text>
</comment>
<dbReference type="Proteomes" id="UP000244189">
    <property type="component" value="Unassembled WGS sequence"/>
</dbReference>
<sequence>MIRAAWALTAMMTAGTVFVADPAAAQMHGMHMPGMAMPATPAAKKPAAKTPVRPRSHAIRKASRARSAAAAATKRASSPEQPAMQESHAAMPGMAMPGMAMPAMAPSMTMPSAAACPPEHAAMGHCTPSQAPGPDAATPVGTDQPAGNAPPPAPPTTLAAARFYDPATMAAANRAMRDEHGGMRFSQILFNLAEVQARNGRDGYRWDGEGWFGGDIHRLVVKSEGEGDFGRSIESAEMQALYAKAIDPYWNLQAGVRQDLGSGAKRTYAVVGVEGLAPYWFDVEGSVFLSNRGDVLARAEAWYDQRITQHLVLQPRVELNLAAQDVPASRIGAGLSSTELGLRLRYEVAREFAPYVGLSYMHANTATARYSRARRERSVDADTGGLAVAVGIRGWF</sequence>
<protein>
    <submittedName>
        <fullName evidence="3">Copper resistance protein B</fullName>
    </submittedName>
</protein>
<accession>A0A2T5GP58</accession>
<feature type="signal peptide" evidence="2">
    <location>
        <begin position="1"/>
        <end position="19"/>
    </location>
</feature>
<keyword evidence="4" id="KW-1185">Reference proteome</keyword>
<gene>
    <name evidence="3" type="ORF">C8J26_1443</name>
</gene>
<evidence type="ECO:0000313" key="3">
    <source>
        <dbReference type="EMBL" id="PTQ61120.1"/>
    </source>
</evidence>
<feature type="region of interest" description="Disordered" evidence="1">
    <location>
        <begin position="38"/>
        <end position="88"/>
    </location>
</feature>
<feature type="compositionally biased region" description="Low complexity" evidence="1">
    <location>
        <begin position="38"/>
        <end position="51"/>
    </location>
</feature>